<dbReference type="PANTHER" id="PTHR43818">
    <property type="entry name" value="BCDNA.GH03377"/>
    <property type="match status" value="1"/>
</dbReference>
<dbReference type="InterPro" id="IPR043906">
    <property type="entry name" value="Gfo/Idh/MocA_OxRdtase_bact_C"/>
</dbReference>
<protein>
    <submittedName>
        <fullName evidence="3">Putative dehydrogenase</fullName>
    </submittedName>
</protein>
<dbReference type="Gene3D" id="3.30.360.10">
    <property type="entry name" value="Dihydrodipicolinate Reductase, domain 2"/>
    <property type="match status" value="1"/>
</dbReference>
<dbReference type="AlphaFoldDB" id="A0A366HQR0"/>
<dbReference type="EMBL" id="QNRR01000002">
    <property type="protein sequence ID" value="RBP45990.1"/>
    <property type="molecule type" value="Genomic_DNA"/>
</dbReference>
<dbReference type="Proteomes" id="UP000253426">
    <property type="component" value="Unassembled WGS sequence"/>
</dbReference>
<evidence type="ECO:0000259" key="2">
    <source>
        <dbReference type="Pfam" id="PF19051"/>
    </source>
</evidence>
<name>A0A366HQR0_9BACT</name>
<evidence type="ECO:0000313" key="3">
    <source>
        <dbReference type="EMBL" id="RBP45990.1"/>
    </source>
</evidence>
<comment type="caution">
    <text evidence="3">The sequence shown here is derived from an EMBL/GenBank/DDBJ whole genome shotgun (WGS) entry which is preliminary data.</text>
</comment>
<proteinExistence type="predicted"/>
<dbReference type="InterPro" id="IPR050463">
    <property type="entry name" value="Gfo/Idh/MocA_oxidrdct_glycsds"/>
</dbReference>
<keyword evidence="4" id="KW-1185">Reference proteome</keyword>
<dbReference type="PROSITE" id="PS51318">
    <property type="entry name" value="TAT"/>
    <property type="match status" value="1"/>
</dbReference>
<dbReference type="SUPFAM" id="SSF51735">
    <property type="entry name" value="NAD(P)-binding Rossmann-fold domains"/>
    <property type="match status" value="1"/>
</dbReference>
<sequence length="477" mass="53338">MKSASTTDSAPRTSRRRFLAQSVAALGFPTIIPATALGKGRPAPSERINVGVFGWGTIATHWTGNFLNNEKCQVIAVADPVKEGTNYGYSGEMKGGREVGKGIIDKHYSTFSKKASKSCTAYADFREMVEKEDLDAVQICTPDHWHCYQTVMCARKGIHLYGQKPLSLTIGEGRQMVEEVNKAGVTWQTGSQQRSELYFRMACEFVRNGRIGKVKRVRIGLPGGHKDWNKWGNRTAPEAPPADFDYDMWLGPASQMEYRPALLPLNWRHNFNFSGGMITDFGAHHIDIAQWGMDRENTGPVELKNIKGDMPPKDALYNTATAFHYEAVFDDGLTYVIADESEKIMPEVAALEKDPAKFSHSGIFFEGEGGKWIWVNRGKLQASSREILADKIRPEEIHLYESKDHTDNFLDCVYSGKPVVAPIEAAHRTISISHMGNIALRLGRTSIKWDPKAEKFGDDAEANAMLTREYRKPWTLA</sequence>
<feature type="domain" description="Gfo/Idh/MocA-like oxidoreductase N-terminal" evidence="1">
    <location>
        <begin position="48"/>
        <end position="190"/>
    </location>
</feature>
<dbReference type="Pfam" id="PF19051">
    <property type="entry name" value="GFO_IDH_MocA_C2"/>
    <property type="match status" value="1"/>
</dbReference>
<evidence type="ECO:0000259" key="1">
    <source>
        <dbReference type="Pfam" id="PF01408"/>
    </source>
</evidence>
<dbReference type="GO" id="GO:0000166">
    <property type="term" value="F:nucleotide binding"/>
    <property type="evidence" value="ECO:0007669"/>
    <property type="project" value="InterPro"/>
</dbReference>
<dbReference type="RefSeq" id="WP_170156924.1">
    <property type="nucleotide sequence ID" value="NZ_QNRR01000002.1"/>
</dbReference>
<feature type="domain" description="Gfo/Idh/MocA-like oxidoreductase bacterial type C-terminal" evidence="2">
    <location>
        <begin position="205"/>
        <end position="475"/>
    </location>
</feature>
<dbReference type="Gene3D" id="3.40.50.720">
    <property type="entry name" value="NAD(P)-binding Rossmann-like Domain"/>
    <property type="match status" value="2"/>
</dbReference>
<dbReference type="InterPro" id="IPR000683">
    <property type="entry name" value="Gfo/Idh/MocA-like_OxRdtase_N"/>
</dbReference>
<accession>A0A366HQR0</accession>
<gene>
    <name evidence="3" type="ORF">DES53_102375</name>
</gene>
<reference evidence="3 4" key="1">
    <citation type="submission" date="2018-06" db="EMBL/GenBank/DDBJ databases">
        <title>Genomic Encyclopedia of Type Strains, Phase IV (KMG-IV): sequencing the most valuable type-strain genomes for metagenomic binning, comparative biology and taxonomic classification.</title>
        <authorList>
            <person name="Goeker M."/>
        </authorList>
    </citation>
    <scope>NUCLEOTIDE SEQUENCE [LARGE SCALE GENOMIC DNA]</scope>
    <source>
        <strain evidence="3 4">DSM 25532</strain>
    </source>
</reference>
<dbReference type="Pfam" id="PF01408">
    <property type="entry name" value="GFO_IDH_MocA"/>
    <property type="match status" value="1"/>
</dbReference>
<organism evidence="3 4">
    <name type="scientific">Roseimicrobium gellanilyticum</name>
    <dbReference type="NCBI Taxonomy" id="748857"/>
    <lineage>
        <taxon>Bacteria</taxon>
        <taxon>Pseudomonadati</taxon>
        <taxon>Verrucomicrobiota</taxon>
        <taxon>Verrucomicrobiia</taxon>
        <taxon>Verrucomicrobiales</taxon>
        <taxon>Verrucomicrobiaceae</taxon>
        <taxon>Roseimicrobium</taxon>
    </lineage>
</organism>
<evidence type="ECO:0000313" key="4">
    <source>
        <dbReference type="Proteomes" id="UP000253426"/>
    </source>
</evidence>
<dbReference type="InterPro" id="IPR036291">
    <property type="entry name" value="NAD(P)-bd_dom_sf"/>
</dbReference>
<dbReference type="InterPro" id="IPR006311">
    <property type="entry name" value="TAT_signal"/>
</dbReference>
<dbReference type="SUPFAM" id="SSF55347">
    <property type="entry name" value="Glyceraldehyde-3-phosphate dehydrogenase-like, C-terminal domain"/>
    <property type="match status" value="1"/>
</dbReference>
<dbReference type="PANTHER" id="PTHR43818:SF5">
    <property type="entry name" value="OXIDOREDUCTASE FAMILY PROTEIN"/>
    <property type="match status" value="1"/>
</dbReference>